<keyword evidence="1" id="KW-0175">Coiled coil</keyword>
<dbReference type="KEGG" id="pft:JBW_01750"/>
<dbReference type="Proteomes" id="UP000005361">
    <property type="component" value="Chromosome"/>
</dbReference>
<dbReference type="OrthoDB" id="1678530at2"/>
<evidence type="ECO:0000313" key="2">
    <source>
        <dbReference type="EMBL" id="AJQ27100.1"/>
    </source>
</evidence>
<dbReference type="STRING" id="1192197.JBW_01750"/>
<reference evidence="2 3" key="1">
    <citation type="journal article" date="2015" name="Genome Announc.">
        <title>Complete Genome Sequence of Pelosinus fermentans JBW45, a Member of a Remarkably Competitive Group of Negativicutes in the Firmicutes Phylum.</title>
        <authorList>
            <person name="De Leon K.B."/>
            <person name="Utturkar S.M."/>
            <person name="Camilleri L.B."/>
            <person name="Elias D.A."/>
            <person name="Arkin A.P."/>
            <person name="Fields M.W."/>
            <person name="Brown S.D."/>
            <person name="Wall J.D."/>
        </authorList>
    </citation>
    <scope>NUCLEOTIDE SEQUENCE [LARGE SCALE GENOMIC DNA]</scope>
    <source>
        <strain evidence="2 3">JBW45</strain>
    </source>
</reference>
<feature type="coiled-coil region" evidence="1">
    <location>
        <begin position="254"/>
        <end position="281"/>
    </location>
</feature>
<organism evidence="2 3">
    <name type="scientific">Pelosinus fermentans JBW45</name>
    <dbReference type="NCBI Taxonomy" id="1192197"/>
    <lineage>
        <taxon>Bacteria</taxon>
        <taxon>Bacillati</taxon>
        <taxon>Bacillota</taxon>
        <taxon>Negativicutes</taxon>
        <taxon>Selenomonadales</taxon>
        <taxon>Sporomusaceae</taxon>
        <taxon>Pelosinus</taxon>
    </lineage>
</organism>
<evidence type="ECO:0000256" key="1">
    <source>
        <dbReference type="SAM" id="Coils"/>
    </source>
</evidence>
<accession>I8TQX5</accession>
<protein>
    <submittedName>
        <fullName evidence="2">Uncharacterized protein</fullName>
    </submittedName>
</protein>
<dbReference type="AlphaFoldDB" id="I8TQX5"/>
<sequence>MIMNGEPMHSFDIQQLKWALRRGKMDVWENETTPVESQPTPVAETVNGTGENPPVCTTVLDQITTMEKMMNQQIALFRNEFAVFIQAQVNQEKALRLSETEWQKRLVEHESKMLAEMWEMRQSIIGEFTTYFQLIAEQLQTRDHLIHKEISLLKEQLIEMHQYQEYHKEEDLALAKEWNQKIEACQIQLIDCMQHIQRVLEEINVGSIEKLKQEDFFLNEIALVKSELATLQQAYQGKDDRSIIVDIETCNPVTEETEQIKADAQQELKRQEDMIIKKKRRHRRG</sequence>
<gene>
    <name evidence="2" type="ORF">JBW_01750</name>
</gene>
<proteinExistence type="predicted"/>
<dbReference type="RefSeq" id="WP_007959416.1">
    <property type="nucleotide sequence ID" value="NZ_CP010978.1"/>
</dbReference>
<name>I8TQX5_9FIRM</name>
<dbReference type="HOGENOM" id="CLU_976091_0_0_9"/>
<reference evidence="3" key="2">
    <citation type="submission" date="2015-02" db="EMBL/GenBank/DDBJ databases">
        <title>Complete Genome Sequence of Pelosinus fermentans JBW45.</title>
        <authorList>
            <person name="De Leon K.B."/>
            <person name="Utturkar S.M."/>
            <person name="Camilleri L.B."/>
            <person name="Arkin A.P."/>
            <person name="Fields M.W."/>
            <person name="Brown S.D."/>
            <person name="Wall J.D."/>
        </authorList>
    </citation>
    <scope>NUCLEOTIDE SEQUENCE [LARGE SCALE GENOMIC DNA]</scope>
    <source>
        <strain evidence="3">JBW45</strain>
    </source>
</reference>
<evidence type="ECO:0000313" key="3">
    <source>
        <dbReference type="Proteomes" id="UP000005361"/>
    </source>
</evidence>
<dbReference type="EMBL" id="CP010978">
    <property type="protein sequence ID" value="AJQ27100.1"/>
    <property type="molecule type" value="Genomic_DNA"/>
</dbReference>